<dbReference type="PROSITE" id="PS51918">
    <property type="entry name" value="RADICAL_SAM"/>
    <property type="match status" value="1"/>
</dbReference>
<keyword evidence="6" id="KW-0808">Transferase</keyword>
<evidence type="ECO:0000259" key="10">
    <source>
        <dbReference type="PROSITE" id="PS51918"/>
    </source>
</evidence>
<dbReference type="Pfam" id="PF00919">
    <property type="entry name" value="UPF0004"/>
    <property type="match status" value="1"/>
</dbReference>
<dbReference type="SUPFAM" id="SSF102114">
    <property type="entry name" value="Radical SAM enzymes"/>
    <property type="match status" value="1"/>
</dbReference>
<evidence type="ECO:0000313" key="11">
    <source>
        <dbReference type="EMBL" id="GAA1684269.1"/>
    </source>
</evidence>
<feature type="region of interest" description="Disordered" evidence="7">
    <location>
        <begin position="519"/>
        <end position="544"/>
    </location>
</feature>
<dbReference type="PANTHER" id="PTHR43837">
    <property type="entry name" value="RIBOSOMAL PROTEIN S12 METHYLTHIOTRANSFERASE RIMO"/>
    <property type="match status" value="1"/>
</dbReference>
<accession>A0ABN2HAF6</accession>
<comment type="caution">
    <text evidence="11">The sequence shown here is derived from an EMBL/GenBank/DDBJ whole genome shotgun (WGS) entry which is preliminary data.</text>
</comment>
<dbReference type="RefSeq" id="WP_344151197.1">
    <property type="nucleotide sequence ID" value="NZ_BAAANF010000009.1"/>
</dbReference>
<keyword evidence="2 6" id="KW-0949">S-adenosyl-L-methionine</keyword>
<feature type="region of interest" description="Disordered" evidence="7">
    <location>
        <begin position="144"/>
        <end position="185"/>
    </location>
</feature>
<protein>
    <recommendedName>
        <fullName evidence="6">Ribosomal protein uS12 methylthiotransferase RimO</fullName>
        <shortName evidence="6">uS12 MTTase</shortName>
        <shortName evidence="6">uS12 methylthiotransferase</shortName>
        <ecNumber evidence="6">2.8.4.4</ecNumber>
    </recommendedName>
    <alternativeName>
        <fullName evidence="6">Ribosomal protein uS12 (aspartate-C(3))-methylthiotransferase</fullName>
    </alternativeName>
    <alternativeName>
        <fullName evidence="6">Ribosome maturation factor RimO</fullName>
    </alternativeName>
</protein>
<dbReference type="HAMAP" id="MF_01865">
    <property type="entry name" value="MTTase_RimO"/>
    <property type="match status" value="1"/>
</dbReference>
<dbReference type="SFLD" id="SFLDS00029">
    <property type="entry name" value="Radical_SAM"/>
    <property type="match status" value="1"/>
</dbReference>
<feature type="domain" description="Radical SAM core" evidence="10">
    <location>
        <begin position="266"/>
        <end position="497"/>
    </location>
</feature>
<comment type="similarity">
    <text evidence="6">Belongs to the methylthiotransferase family. RimO subfamily.</text>
</comment>
<dbReference type="EMBL" id="BAAANF010000009">
    <property type="protein sequence ID" value="GAA1684269.1"/>
    <property type="molecule type" value="Genomic_DNA"/>
</dbReference>
<dbReference type="InterPro" id="IPR020612">
    <property type="entry name" value="Methylthiotransferase_CS"/>
</dbReference>
<keyword evidence="12" id="KW-1185">Reference proteome</keyword>
<dbReference type="EC" id="2.8.4.4" evidence="6"/>
<dbReference type="PROSITE" id="PS01278">
    <property type="entry name" value="MTTASE_RADICAL"/>
    <property type="match status" value="1"/>
</dbReference>
<comment type="subcellular location">
    <subcellularLocation>
        <location evidence="6">Cytoplasm</location>
    </subcellularLocation>
</comment>
<name>A0ABN2HAF6_9ACTN</name>
<evidence type="ECO:0000313" key="12">
    <source>
        <dbReference type="Proteomes" id="UP001500280"/>
    </source>
</evidence>
<dbReference type="PANTHER" id="PTHR43837:SF1">
    <property type="entry name" value="RIBOSOMAL PROTEIN US12 METHYLTHIOTRANSFERASE RIMO"/>
    <property type="match status" value="1"/>
</dbReference>
<gene>
    <name evidence="6" type="primary">rimO</name>
    <name evidence="11" type="ORF">GCM10009745_30900</name>
</gene>
<keyword evidence="1 6" id="KW-0004">4Fe-4S</keyword>
<dbReference type="InterPro" id="IPR038135">
    <property type="entry name" value="Methylthiotransferase_N_sf"/>
</dbReference>
<evidence type="ECO:0000256" key="6">
    <source>
        <dbReference type="HAMAP-Rule" id="MF_01865"/>
    </source>
</evidence>
<dbReference type="SMART" id="SM00729">
    <property type="entry name" value="Elp3"/>
    <property type="match status" value="1"/>
</dbReference>
<dbReference type="CDD" id="cd01335">
    <property type="entry name" value="Radical_SAM"/>
    <property type="match status" value="1"/>
</dbReference>
<feature type="domain" description="MTTase N-terminal" evidence="9">
    <location>
        <begin position="6"/>
        <end position="122"/>
    </location>
</feature>
<feature type="binding site" evidence="6">
    <location>
        <position position="284"/>
    </location>
    <ligand>
        <name>[4Fe-4S] cluster</name>
        <dbReference type="ChEBI" id="CHEBI:49883"/>
        <label>2</label>
        <note>4Fe-4S-S-AdoMet</note>
    </ligand>
</feature>
<feature type="binding site" evidence="6">
    <location>
        <position position="280"/>
    </location>
    <ligand>
        <name>[4Fe-4S] cluster</name>
        <dbReference type="ChEBI" id="CHEBI:49883"/>
        <label>2</label>
        <note>4Fe-4S-S-AdoMet</note>
    </ligand>
</feature>
<dbReference type="InterPro" id="IPR002792">
    <property type="entry name" value="TRAM_dom"/>
</dbReference>
<sequence length="590" mass="61741">MTTPPVTVALVTLGCARNDVDSEELAGRLEAGGFLLVDDATEADTVVVNTCGFVEAAKKDSVDTLLAAADYKESGRTQAVVAVGCLAERYGDQLAEALPETDAVLSFDDYADISDRLRSILSGTKHHPHTPRDRRKLLPLSPAARQSAAPVATPGHGDHAPSATPAHGDHAPSGAAPAHGDHGSAVIPAQRDHARGSSEAAASTLGDHIPSALKPVGTSDSAADTAQPLKGRMVAASDGTRNELKIDAPDLASAPASGPRVVRRRLDGGPMAPLKLASGCDRRCAFCAIPMFRGAFISRRPTEVLGEAHWLAENGVRELFLVSENSTSYGKDLGDLRLLETLVADIAEVPGITRVRVSYLQPAEMRPTLLAAMTSTPGVVPYFDLSFQHASGPLLRRMRRFGDSERFLELIAQVRAAAPAAGIRSNVIVGFPGETEEDVDILCDFLSQAGLDAIGVFGYSDEDGTEAETYDGKLDEDTIAARLDRVTRLAEDLTSARAESRIGDLVEVLVESLTAAPDDAPVAGQTGEGRAAHQGPEVDGSTTLVGLPEGVRIGDLVSAKVSGSDGVDLIAEFAAVVNPQDDRPAANLTA</sequence>
<dbReference type="PROSITE" id="PS50926">
    <property type="entry name" value="TRAM"/>
    <property type="match status" value="1"/>
</dbReference>
<dbReference type="Proteomes" id="UP001500280">
    <property type="component" value="Unassembled WGS sequence"/>
</dbReference>
<dbReference type="InterPro" id="IPR013848">
    <property type="entry name" value="Methylthiotransferase_N"/>
</dbReference>
<evidence type="ECO:0000256" key="7">
    <source>
        <dbReference type="SAM" id="MobiDB-lite"/>
    </source>
</evidence>
<evidence type="ECO:0000256" key="2">
    <source>
        <dbReference type="ARBA" id="ARBA00022691"/>
    </source>
</evidence>
<dbReference type="Pfam" id="PF04055">
    <property type="entry name" value="Radical_SAM"/>
    <property type="match status" value="1"/>
</dbReference>
<feature type="binding site" evidence="6">
    <location>
        <position position="51"/>
    </location>
    <ligand>
        <name>[4Fe-4S] cluster</name>
        <dbReference type="ChEBI" id="CHEBI:49883"/>
        <label>1</label>
    </ligand>
</feature>
<dbReference type="SFLD" id="SFLDG01082">
    <property type="entry name" value="B12-binding_domain_containing"/>
    <property type="match status" value="1"/>
</dbReference>
<feature type="region of interest" description="Disordered" evidence="7">
    <location>
        <begin position="208"/>
        <end position="241"/>
    </location>
</feature>
<evidence type="ECO:0000256" key="4">
    <source>
        <dbReference type="ARBA" id="ARBA00023004"/>
    </source>
</evidence>
<keyword evidence="4 6" id="KW-0408">Iron</keyword>
<evidence type="ECO:0000256" key="1">
    <source>
        <dbReference type="ARBA" id="ARBA00022485"/>
    </source>
</evidence>
<comment type="function">
    <text evidence="6">Catalyzes the methylthiolation of an aspartic acid residue of ribosomal protein uS12.</text>
</comment>
<feature type="binding site" evidence="6">
    <location>
        <position position="85"/>
    </location>
    <ligand>
        <name>[4Fe-4S] cluster</name>
        <dbReference type="ChEBI" id="CHEBI:49883"/>
        <label>1</label>
    </ligand>
</feature>
<reference evidence="11 12" key="1">
    <citation type="journal article" date="2019" name="Int. J. Syst. Evol. Microbiol.">
        <title>The Global Catalogue of Microorganisms (GCM) 10K type strain sequencing project: providing services to taxonomists for standard genome sequencing and annotation.</title>
        <authorList>
            <consortium name="The Broad Institute Genomics Platform"/>
            <consortium name="The Broad Institute Genome Sequencing Center for Infectious Disease"/>
            <person name="Wu L."/>
            <person name="Ma J."/>
        </authorList>
    </citation>
    <scope>NUCLEOTIDE SEQUENCE [LARGE SCALE GENOMIC DNA]</scope>
    <source>
        <strain evidence="11 12">JCM 14307</strain>
    </source>
</reference>
<dbReference type="InterPro" id="IPR005840">
    <property type="entry name" value="Ribosomal_uS12_MeSTrfase_RimO"/>
</dbReference>
<dbReference type="Gene3D" id="3.80.30.20">
    <property type="entry name" value="tm_1862 like domain"/>
    <property type="match status" value="1"/>
</dbReference>
<dbReference type="InterPro" id="IPR012340">
    <property type="entry name" value="NA-bd_OB-fold"/>
</dbReference>
<dbReference type="Gene3D" id="2.40.50.140">
    <property type="entry name" value="Nucleic acid-binding proteins"/>
    <property type="match status" value="1"/>
</dbReference>
<dbReference type="Gene3D" id="3.40.50.12160">
    <property type="entry name" value="Methylthiotransferase, N-terminal domain"/>
    <property type="match status" value="1"/>
</dbReference>
<dbReference type="PROSITE" id="PS51449">
    <property type="entry name" value="MTTASE_N"/>
    <property type="match status" value="1"/>
</dbReference>
<evidence type="ECO:0000256" key="5">
    <source>
        <dbReference type="ARBA" id="ARBA00023014"/>
    </source>
</evidence>
<dbReference type="InterPro" id="IPR007197">
    <property type="entry name" value="rSAM"/>
</dbReference>
<feature type="domain" description="TRAM" evidence="8">
    <location>
        <begin position="499"/>
        <end position="575"/>
    </location>
</feature>
<dbReference type="InterPro" id="IPR006638">
    <property type="entry name" value="Elp3/MiaA/NifB-like_rSAM"/>
</dbReference>
<dbReference type="Pfam" id="PF18693">
    <property type="entry name" value="TRAM_2"/>
    <property type="match status" value="1"/>
</dbReference>
<organism evidence="11 12">
    <name type="scientific">Kribbella yunnanensis</name>
    <dbReference type="NCBI Taxonomy" id="190194"/>
    <lineage>
        <taxon>Bacteria</taxon>
        <taxon>Bacillati</taxon>
        <taxon>Actinomycetota</taxon>
        <taxon>Actinomycetes</taxon>
        <taxon>Propionibacteriales</taxon>
        <taxon>Kribbellaceae</taxon>
        <taxon>Kribbella</taxon>
    </lineage>
</organism>
<dbReference type="InterPro" id="IPR023404">
    <property type="entry name" value="rSAM_horseshoe"/>
</dbReference>
<feature type="binding site" evidence="6">
    <location>
        <position position="15"/>
    </location>
    <ligand>
        <name>[4Fe-4S] cluster</name>
        <dbReference type="ChEBI" id="CHEBI:49883"/>
        <label>1</label>
    </ligand>
</feature>
<comment type="catalytic activity">
    <reaction evidence="6">
        <text>L-aspartate(89)-[ribosomal protein uS12]-hydrogen + (sulfur carrier)-SH + AH2 + 2 S-adenosyl-L-methionine = 3-methylsulfanyl-L-aspartate(89)-[ribosomal protein uS12]-hydrogen + (sulfur carrier)-H + 5'-deoxyadenosine + L-methionine + A + S-adenosyl-L-homocysteine + 2 H(+)</text>
        <dbReference type="Rhea" id="RHEA:37087"/>
        <dbReference type="Rhea" id="RHEA-COMP:10460"/>
        <dbReference type="Rhea" id="RHEA-COMP:10461"/>
        <dbReference type="Rhea" id="RHEA-COMP:14737"/>
        <dbReference type="Rhea" id="RHEA-COMP:14739"/>
        <dbReference type="ChEBI" id="CHEBI:13193"/>
        <dbReference type="ChEBI" id="CHEBI:15378"/>
        <dbReference type="ChEBI" id="CHEBI:17319"/>
        <dbReference type="ChEBI" id="CHEBI:17499"/>
        <dbReference type="ChEBI" id="CHEBI:29917"/>
        <dbReference type="ChEBI" id="CHEBI:29961"/>
        <dbReference type="ChEBI" id="CHEBI:57844"/>
        <dbReference type="ChEBI" id="CHEBI:57856"/>
        <dbReference type="ChEBI" id="CHEBI:59789"/>
        <dbReference type="ChEBI" id="CHEBI:64428"/>
        <dbReference type="ChEBI" id="CHEBI:73599"/>
        <dbReference type="EC" id="2.8.4.4"/>
    </reaction>
</comment>
<evidence type="ECO:0000259" key="9">
    <source>
        <dbReference type="PROSITE" id="PS51449"/>
    </source>
</evidence>
<evidence type="ECO:0000259" key="8">
    <source>
        <dbReference type="PROSITE" id="PS50926"/>
    </source>
</evidence>
<keyword evidence="5 6" id="KW-0411">Iron-sulfur</keyword>
<comment type="cofactor">
    <cofactor evidence="6">
        <name>[4Fe-4S] cluster</name>
        <dbReference type="ChEBI" id="CHEBI:49883"/>
    </cofactor>
    <text evidence="6">Binds 2 [4Fe-4S] clusters. One cluster is coordinated with 3 cysteines and an exchangeable S-adenosyl-L-methionine.</text>
</comment>
<keyword evidence="6" id="KW-0963">Cytoplasm</keyword>
<feature type="binding site" evidence="6">
    <location>
        <position position="287"/>
    </location>
    <ligand>
        <name>[4Fe-4S] cluster</name>
        <dbReference type="ChEBI" id="CHEBI:49883"/>
        <label>2</label>
        <note>4Fe-4S-S-AdoMet</note>
    </ligand>
</feature>
<proteinExistence type="inferred from homology"/>
<keyword evidence="3 6" id="KW-0479">Metal-binding</keyword>
<dbReference type="InterPro" id="IPR058240">
    <property type="entry name" value="rSAM_sf"/>
</dbReference>
<evidence type="ECO:0000256" key="3">
    <source>
        <dbReference type="ARBA" id="ARBA00022723"/>
    </source>
</evidence>